<evidence type="ECO:0000313" key="8">
    <source>
        <dbReference type="Proteomes" id="UP001162162"/>
    </source>
</evidence>
<evidence type="ECO:0000313" key="7">
    <source>
        <dbReference type="EMBL" id="KAJ8942040.1"/>
    </source>
</evidence>
<dbReference type="Gene3D" id="3.90.470.10">
    <property type="entry name" value="Ribosomal protein L22/L17"/>
    <property type="match status" value="1"/>
</dbReference>
<dbReference type="EMBL" id="JAPWTK010000346">
    <property type="protein sequence ID" value="KAJ8942040.1"/>
    <property type="molecule type" value="Genomic_DNA"/>
</dbReference>
<comment type="caution">
    <text evidence="7">The sequence shown here is derived from an EMBL/GenBank/DDBJ whole genome shotgun (WGS) entry which is preliminary data.</text>
</comment>
<dbReference type="GO" id="GO:0003735">
    <property type="term" value="F:structural constituent of ribosome"/>
    <property type="evidence" value="ECO:0007669"/>
    <property type="project" value="InterPro"/>
</dbReference>
<gene>
    <name evidence="7" type="ORF">NQ318_002794</name>
</gene>
<evidence type="ECO:0000256" key="5">
    <source>
        <dbReference type="ARBA" id="ARBA00035325"/>
    </source>
</evidence>
<protein>
    <recommendedName>
        <fullName evidence="4">Large ribosomal subunit protein uL22</fullName>
    </recommendedName>
    <alternativeName>
        <fullName evidence="5">60S ribosomal protein L17</fullName>
    </alternativeName>
</protein>
<dbReference type="NCBIfam" id="TIGR01038">
    <property type="entry name" value="uL22_arch_euk"/>
    <property type="match status" value="1"/>
</dbReference>
<evidence type="ECO:0000256" key="4">
    <source>
        <dbReference type="ARBA" id="ARBA00035207"/>
    </source>
</evidence>
<dbReference type="GO" id="GO:0022625">
    <property type="term" value="C:cytosolic large ribosomal subunit"/>
    <property type="evidence" value="ECO:0007669"/>
    <property type="project" value="TreeGrafter"/>
</dbReference>
<dbReference type="InterPro" id="IPR005721">
    <property type="entry name" value="Ribosomal_uL22_euk/arc"/>
</dbReference>
<dbReference type="PANTHER" id="PTHR11593:SF10">
    <property type="entry name" value="60S RIBOSOMAL PROTEIN L17"/>
    <property type="match status" value="1"/>
</dbReference>
<dbReference type="InterPro" id="IPR036394">
    <property type="entry name" value="Ribosomal_uL22_sf"/>
</dbReference>
<evidence type="ECO:0000256" key="3">
    <source>
        <dbReference type="ARBA" id="ARBA00023274"/>
    </source>
</evidence>
<proteinExistence type="inferred from homology"/>
<comment type="similarity">
    <text evidence="1 6">Belongs to the universal ribosomal protein uL22 family.</text>
</comment>
<evidence type="ECO:0000256" key="6">
    <source>
        <dbReference type="RuleBase" id="RU004005"/>
    </source>
</evidence>
<accession>A0AAV8XSL9</accession>
<organism evidence="7 8">
    <name type="scientific">Aromia moschata</name>
    <dbReference type="NCBI Taxonomy" id="1265417"/>
    <lineage>
        <taxon>Eukaryota</taxon>
        <taxon>Metazoa</taxon>
        <taxon>Ecdysozoa</taxon>
        <taxon>Arthropoda</taxon>
        <taxon>Hexapoda</taxon>
        <taxon>Insecta</taxon>
        <taxon>Pterygota</taxon>
        <taxon>Neoptera</taxon>
        <taxon>Endopterygota</taxon>
        <taxon>Coleoptera</taxon>
        <taxon>Polyphaga</taxon>
        <taxon>Cucujiformia</taxon>
        <taxon>Chrysomeloidea</taxon>
        <taxon>Cerambycidae</taxon>
        <taxon>Cerambycinae</taxon>
        <taxon>Callichromatini</taxon>
        <taxon>Aromia</taxon>
    </lineage>
</organism>
<dbReference type="AlphaFoldDB" id="A0AAV8XSL9"/>
<dbReference type="CDD" id="cd00336">
    <property type="entry name" value="Ribosomal_L22"/>
    <property type="match status" value="1"/>
</dbReference>
<dbReference type="PANTHER" id="PTHR11593">
    <property type="entry name" value="60S RIBOSOMAL PROTEIN L17"/>
    <property type="match status" value="1"/>
</dbReference>
<dbReference type="InterPro" id="IPR001063">
    <property type="entry name" value="Ribosomal_uL22"/>
</dbReference>
<reference evidence="7" key="1">
    <citation type="journal article" date="2023" name="Insect Mol. Biol.">
        <title>Genome sequencing provides insights into the evolution of gene families encoding plant cell wall-degrading enzymes in longhorned beetles.</title>
        <authorList>
            <person name="Shin N.R."/>
            <person name="Okamura Y."/>
            <person name="Kirsch R."/>
            <person name="Pauchet Y."/>
        </authorList>
    </citation>
    <scope>NUCLEOTIDE SEQUENCE</scope>
    <source>
        <strain evidence="7">AMC_N1</strain>
    </source>
</reference>
<dbReference type="Pfam" id="PF00237">
    <property type="entry name" value="Ribosomal_L22"/>
    <property type="match status" value="1"/>
</dbReference>
<keyword evidence="3 6" id="KW-0687">Ribonucleoprotein</keyword>
<keyword evidence="2 6" id="KW-0689">Ribosomal protein</keyword>
<dbReference type="GO" id="GO:0002181">
    <property type="term" value="P:cytoplasmic translation"/>
    <property type="evidence" value="ECO:0007669"/>
    <property type="project" value="TreeGrafter"/>
</dbReference>
<keyword evidence="8" id="KW-1185">Reference proteome</keyword>
<dbReference type="Proteomes" id="UP001162162">
    <property type="component" value="Unassembled WGS sequence"/>
</dbReference>
<evidence type="ECO:0000256" key="2">
    <source>
        <dbReference type="ARBA" id="ARBA00022980"/>
    </source>
</evidence>
<evidence type="ECO:0000256" key="1">
    <source>
        <dbReference type="ARBA" id="ARBA00009451"/>
    </source>
</evidence>
<dbReference type="SUPFAM" id="SSF54843">
    <property type="entry name" value="Ribosomal protein L22"/>
    <property type="match status" value="1"/>
</dbReference>
<sequence length="165" mass="19171">MVNYGLSHRYSVKKTEGSETVRAKASNITVKFKNLVEVARTIRKMTMKRANAYLKNVLMHKECVPFRRFKGGVGKCSQAKQFKTMTGRWPKKAVECMKDLLRNAAANCEFYGKDPDDFFIDHIQVNQAPVLTRRTYRAHGRINPYVRHTSHIQLILKERDPNQKK</sequence>
<name>A0AAV8XSL9_9CUCU</name>